<protein>
    <submittedName>
        <fullName evidence="1">DUF3052 family protein</fullName>
    </submittedName>
</protein>
<reference evidence="1" key="1">
    <citation type="submission" date="2020-10" db="EMBL/GenBank/DDBJ databases">
        <title>Ca. Dormibacterota MAGs.</title>
        <authorList>
            <person name="Montgomery K."/>
        </authorList>
    </citation>
    <scope>NUCLEOTIDE SEQUENCE [LARGE SCALE GENOMIC DNA]</scope>
    <source>
        <strain evidence="1">SC8812_S17_10</strain>
    </source>
</reference>
<comment type="caution">
    <text evidence="1">The sequence shown here is derived from an EMBL/GenBank/DDBJ whole genome shotgun (WGS) entry which is preliminary data.</text>
</comment>
<evidence type="ECO:0000313" key="1">
    <source>
        <dbReference type="EMBL" id="MBJ7598714.1"/>
    </source>
</evidence>
<accession>A0A934N9I3</accession>
<dbReference type="RefSeq" id="WP_338201920.1">
    <property type="nucleotide sequence ID" value="NZ_JAEKNR010000122.1"/>
</dbReference>
<keyword evidence="2" id="KW-1185">Reference proteome</keyword>
<proteinExistence type="predicted"/>
<dbReference type="EMBL" id="JAEKNR010000122">
    <property type="protein sequence ID" value="MBJ7598714.1"/>
    <property type="molecule type" value="Genomic_DNA"/>
</dbReference>
<sequence>MKRRRPEAAPDTGSGRPLLDRLGVKPGMRIALIGFRDSTFEAELSERGAAPEVGRPRPGLDMLFYMVEEPAGLLSLGELAGLIHDAGALWVLRVKGPGLKVREVDVIEAGKASGLVDNKIASFSDQYAAMRLVVPLARRGSRPRQS</sequence>
<organism evidence="1 2">
    <name type="scientific">Candidatus Nephthysia bennettiae</name>
    <dbReference type="NCBI Taxonomy" id="3127016"/>
    <lineage>
        <taxon>Bacteria</taxon>
        <taxon>Bacillati</taxon>
        <taxon>Candidatus Dormiibacterota</taxon>
        <taxon>Candidatus Dormibacteria</taxon>
        <taxon>Candidatus Dormibacterales</taxon>
        <taxon>Candidatus Dormibacteraceae</taxon>
        <taxon>Candidatus Nephthysia</taxon>
    </lineage>
</organism>
<gene>
    <name evidence="1" type="ORF">JF922_11610</name>
</gene>
<evidence type="ECO:0000313" key="2">
    <source>
        <dbReference type="Proteomes" id="UP000612893"/>
    </source>
</evidence>
<name>A0A934N9I3_9BACT</name>
<dbReference type="Proteomes" id="UP000612893">
    <property type="component" value="Unassembled WGS sequence"/>
</dbReference>
<dbReference type="AlphaFoldDB" id="A0A934N9I3"/>